<sequence>MAADEARSACGSDRRREGRRGQPSAGHRRSRSFAALRMKRERRFTTTPTGKVRTKQRLAPSNVWPGFSFHLPEARRCAALAAPAASGYFFVVPIRLFRALGCGERPPQIAQARGALPRLRDQQGGG</sequence>
<evidence type="ECO:0000313" key="2">
    <source>
        <dbReference type="EMBL" id="QDT72496.1"/>
    </source>
</evidence>
<feature type="region of interest" description="Disordered" evidence="1">
    <location>
        <begin position="1"/>
        <end position="54"/>
    </location>
</feature>
<dbReference type="AlphaFoldDB" id="A0A517TVV5"/>
<name>A0A517TVV5_9BACT</name>
<keyword evidence="3" id="KW-1185">Reference proteome</keyword>
<dbReference type="Proteomes" id="UP000317909">
    <property type="component" value="Chromosome"/>
</dbReference>
<feature type="compositionally biased region" description="Basic residues" evidence="1">
    <location>
        <begin position="26"/>
        <end position="42"/>
    </location>
</feature>
<accession>A0A517TVV5</accession>
<dbReference type="EMBL" id="CP036339">
    <property type="protein sequence ID" value="QDT72496.1"/>
    <property type="molecule type" value="Genomic_DNA"/>
</dbReference>
<proteinExistence type="predicted"/>
<reference evidence="2 3" key="1">
    <citation type="submission" date="2019-02" db="EMBL/GenBank/DDBJ databases">
        <title>Deep-cultivation of Planctomycetes and their phenomic and genomic characterization uncovers novel biology.</title>
        <authorList>
            <person name="Wiegand S."/>
            <person name="Jogler M."/>
            <person name="Boedeker C."/>
            <person name="Pinto D."/>
            <person name="Vollmers J."/>
            <person name="Rivas-Marin E."/>
            <person name="Kohn T."/>
            <person name="Peeters S.H."/>
            <person name="Heuer A."/>
            <person name="Rast P."/>
            <person name="Oberbeckmann S."/>
            <person name="Bunk B."/>
            <person name="Jeske O."/>
            <person name="Meyerdierks A."/>
            <person name="Storesund J.E."/>
            <person name="Kallscheuer N."/>
            <person name="Luecker S."/>
            <person name="Lage O.M."/>
            <person name="Pohl T."/>
            <person name="Merkel B.J."/>
            <person name="Hornburger P."/>
            <person name="Mueller R.-W."/>
            <person name="Bruemmer F."/>
            <person name="Labrenz M."/>
            <person name="Spormann A.M."/>
            <person name="Op den Camp H."/>
            <person name="Overmann J."/>
            <person name="Amann R."/>
            <person name="Jetten M.S.M."/>
            <person name="Mascher T."/>
            <person name="Medema M.H."/>
            <person name="Devos D.P."/>
            <person name="Kaster A.-K."/>
            <person name="Ovreas L."/>
            <person name="Rohde M."/>
            <person name="Galperin M.Y."/>
            <person name="Jogler C."/>
        </authorList>
    </citation>
    <scope>NUCLEOTIDE SEQUENCE [LARGE SCALE GENOMIC DNA]</scope>
    <source>
        <strain evidence="2 3">I41</strain>
    </source>
</reference>
<evidence type="ECO:0000256" key="1">
    <source>
        <dbReference type="SAM" id="MobiDB-lite"/>
    </source>
</evidence>
<gene>
    <name evidence="2" type="ORF">I41_16750</name>
</gene>
<dbReference type="KEGG" id="llh:I41_16750"/>
<protein>
    <submittedName>
        <fullName evidence="2">Uncharacterized protein</fullName>
    </submittedName>
</protein>
<feature type="compositionally biased region" description="Basic and acidic residues" evidence="1">
    <location>
        <begin position="1"/>
        <end position="20"/>
    </location>
</feature>
<evidence type="ECO:0000313" key="3">
    <source>
        <dbReference type="Proteomes" id="UP000317909"/>
    </source>
</evidence>
<organism evidence="2 3">
    <name type="scientific">Lacipirellula limnantheis</name>
    <dbReference type="NCBI Taxonomy" id="2528024"/>
    <lineage>
        <taxon>Bacteria</taxon>
        <taxon>Pseudomonadati</taxon>
        <taxon>Planctomycetota</taxon>
        <taxon>Planctomycetia</taxon>
        <taxon>Pirellulales</taxon>
        <taxon>Lacipirellulaceae</taxon>
        <taxon>Lacipirellula</taxon>
    </lineage>
</organism>